<dbReference type="PANTHER" id="PTHR10763:SF26">
    <property type="entry name" value="CELL DIVISION CONTROL PROTEIN 6 HOMOLOG"/>
    <property type="match status" value="1"/>
</dbReference>
<organism evidence="8 9">
    <name type="scientific">Methanocalculus chunghsingensis</name>
    <dbReference type="NCBI Taxonomy" id="156457"/>
    <lineage>
        <taxon>Archaea</taxon>
        <taxon>Methanobacteriati</taxon>
        <taxon>Methanobacteriota</taxon>
        <taxon>Stenosarchaea group</taxon>
        <taxon>Methanomicrobia</taxon>
        <taxon>Methanomicrobiales</taxon>
        <taxon>Methanocalculaceae</taxon>
        <taxon>Methanocalculus</taxon>
    </lineage>
</organism>
<dbReference type="GO" id="GO:0016887">
    <property type="term" value="F:ATP hydrolysis activity"/>
    <property type="evidence" value="ECO:0007669"/>
    <property type="project" value="InterPro"/>
</dbReference>
<dbReference type="OrthoDB" id="107640at2157"/>
<dbReference type="InterPro" id="IPR015163">
    <property type="entry name" value="Cdc6_C"/>
</dbReference>
<dbReference type="GO" id="GO:0005524">
    <property type="term" value="F:ATP binding"/>
    <property type="evidence" value="ECO:0007669"/>
    <property type="project" value="UniProtKB-UniRule"/>
</dbReference>
<comment type="function">
    <text evidence="5">Involved in regulation of DNA replication.</text>
</comment>
<dbReference type="GO" id="GO:0006260">
    <property type="term" value="P:DNA replication"/>
    <property type="evidence" value="ECO:0007669"/>
    <property type="project" value="UniProtKB-UniRule"/>
</dbReference>
<dbReference type="NCBIfam" id="NF001624">
    <property type="entry name" value="PRK00411.1-2"/>
    <property type="match status" value="1"/>
</dbReference>
<dbReference type="InterPro" id="IPR049945">
    <property type="entry name" value="AAA_22"/>
</dbReference>
<evidence type="ECO:0000259" key="6">
    <source>
        <dbReference type="SMART" id="SM00382"/>
    </source>
</evidence>
<dbReference type="HAMAP" id="MF_01407">
    <property type="entry name" value="ORC1_type_DNA_replic_protein"/>
    <property type="match status" value="1"/>
</dbReference>
<comment type="caution">
    <text evidence="8">The sequence shown here is derived from an EMBL/GenBank/DDBJ whole genome shotgun (WGS) entry which is preliminary data.</text>
</comment>
<protein>
    <recommendedName>
        <fullName evidence="5">ORC1-type DNA replication protein</fullName>
    </recommendedName>
</protein>
<dbReference type="PANTHER" id="PTHR10763">
    <property type="entry name" value="CELL DIVISION CONTROL PROTEIN 6-RELATED"/>
    <property type="match status" value="1"/>
</dbReference>
<evidence type="ECO:0000259" key="7">
    <source>
        <dbReference type="SMART" id="SM01074"/>
    </source>
</evidence>
<accession>A0A8J8B4S2</accession>
<dbReference type="SUPFAM" id="SSF46785">
    <property type="entry name" value="Winged helix' DNA-binding domain"/>
    <property type="match status" value="1"/>
</dbReference>
<dbReference type="Gene3D" id="3.40.50.300">
    <property type="entry name" value="P-loop containing nucleotide triphosphate hydrolases"/>
    <property type="match status" value="1"/>
</dbReference>
<reference evidence="8" key="1">
    <citation type="submission" date="2014-12" db="EMBL/GenBank/DDBJ databases">
        <authorList>
            <person name="Huang H.-H."/>
            <person name="Chen S.-C."/>
            <person name="Lai M.-C."/>
        </authorList>
    </citation>
    <scope>NUCLEOTIDE SEQUENCE</scope>
    <source>
        <strain evidence="8">K1F9705b</strain>
    </source>
</reference>
<evidence type="ECO:0000313" key="8">
    <source>
        <dbReference type="EMBL" id="MBR1369670.1"/>
    </source>
</evidence>
<dbReference type="NCBIfam" id="TIGR02928">
    <property type="entry name" value="orc1/cdc6 family replication initiation protein"/>
    <property type="match status" value="1"/>
</dbReference>
<dbReference type="SMART" id="SM00382">
    <property type="entry name" value="AAA"/>
    <property type="match status" value="1"/>
</dbReference>
<dbReference type="InterPro" id="IPR003593">
    <property type="entry name" value="AAA+_ATPase"/>
</dbReference>
<dbReference type="Proteomes" id="UP000730161">
    <property type="component" value="Unassembled WGS sequence"/>
</dbReference>
<feature type="binding site" evidence="5">
    <location>
        <position position="219"/>
    </location>
    <ligand>
        <name>ATP</name>
        <dbReference type="ChEBI" id="CHEBI:30616"/>
    </ligand>
</feature>
<dbReference type="EMBL" id="JWHL01000017">
    <property type="protein sequence ID" value="MBR1369670.1"/>
    <property type="molecule type" value="Genomic_DNA"/>
</dbReference>
<comment type="similarity">
    <text evidence="1 5">Belongs to the CDC6/cdc18 family.</text>
</comment>
<dbReference type="RefSeq" id="WP_211531411.1">
    <property type="nucleotide sequence ID" value="NZ_JWHL01000017.1"/>
</dbReference>
<feature type="binding site" evidence="5">
    <location>
        <begin position="63"/>
        <end position="67"/>
    </location>
    <ligand>
        <name>ATP</name>
        <dbReference type="ChEBI" id="CHEBI:30616"/>
    </ligand>
</feature>
<evidence type="ECO:0000256" key="3">
    <source>
        <dbReference type="ARBA" id="ARBA00022741"/>
    </source>
</evidence>
<evidence type="ECO:0000256" key="4">
    <source>
        <dbReference type="ARBA" id="ARBA00022840"/>
    </source>
</evidence>
<dbReference type="InterPro" id="IPR036390">
    <property type="entry name" value="WH_DNA-bd_sf"/>
</dbReference>
<feature type="domain" description="AAA+ ATPase" evidence="6">
    <location>
        <begin position="51"/>
        <end position="230"/>
    </location>
</feature>
<keyword evidence="2 5" id="KW-0235">DNA replication</keyword>
<dbReference type="Gene3D" id="1.10.10.10">
    <property type="entry name" value="Winged helix-like DNA-binding domain superfamily/Winged helix DNA-binding domain"/>
    <property type="match status" value="1"/>
</dbReference>
<keyword evidence="3 5" id="KW-0547">Nucleotide-binding</keyword>
<evidence type="ECO:0000256" key="1">
    <source>
        <dbReference type="ARBA" id="ARBA00006184"/>
    </source>
</evidence>
<evidence type="ECO:0000256" key="2">
    <source>
        <dbReference type="ARBA" id="ARBA00022705"/>
    </source>
</evidence>
<dbReference type="Pfam" id="PF13401">
    <property type="entry name" value="AAA_22"/>
    <property type="match status" value="1"/>
</dbReference>
<dbReference type="InterPro" id="IPR036388">
    <property type="entry name" value="WH-like_DNA-bd_sf"/>
</dbReference>
<dbReference type="SUPFAM" id="SSF52540">
    <property type="entry name" value="P-loop containing nucleoside triphosphate hydrolases"/>
    <property type="match status" value="1"/>
</dbReference>
<keyword evidence="9" id="KW-1185">Reference proteome</keyword>
<dbReference type="InterPro" id="IPR027417">
    <property type="entry name" value="P-loop_NTPase"/>
</dbReference>
<dbReference type="InterPro" id="IPR014277">
    <property type="entry name" value="Orc1/Cdc6_arc"/>
</dbReference>
<name>A0A8J8B4S2_9EURY</name>
<feature type="domain" description="Cdc6 C-terminal" evidence="7">
    <location>
        <begin position="300"/>
        <end position="372"/>
    </location>
</feature>
<dbReference type="InterPro" id="IPR055237">
    <property type="entry name" value="Cdc6_lid"/>
</dbReference>
<gene>
    <name evidence="8" type="ORF">RJ53_09360</name>
</gene>
<dbReference type="Pfam" id="PF22703">
    <property type="entry name" value="Cdc6_lid"/>
    <property type="match status" value="1"/>
</dbReference>
<sequence>MIQSPFLLADQTLFKNIDAFEFDYIPDQVIFREEQISELAFRVRPGVFGARPASAICRGPPGTGKTTTVKHLLAEIAESQKRLVPVYVNCQTDHTRYAVFSRIYRRVVGHAPPRTGVAATVLADAIAASIIKQKIVVLVCLDDFQYLLSEDTANAVLYSLLRMYLNHSDCRVGVILTTSEMDLDVSRVLESGVASSLCADDISFPRYTPDEIREILRIRVREAVWPGVISSEVLDLIVWKTHKAGDLRVGLDLLKRAVLMAERNARSSVVREDILLAYGDARLITLKKMIRVLPPGERALLDLIADSGGGDPLTSGELYNRLTDDEEISYTTFYERLKRLAEYGLVNLRIRQKKGRTSVITPRYEAEEIQAVSR</sequence>
<feature type="binding site" evidence="5">
    <location>
        <position position="207"/>
    </location>
    <ligand>
        <name>ATP</name>
        <dbReference type="ChEBI" id="CHEBI:30616"/>
    </ligand>
</feature>
<keyword evidence="4 5" id="KW-0067">ATP-binding</keyword>
<evidence type="ECO:0000256" key="5">
    <source>
        <dbReference type="HAMAP-Rule" id="MF_01407"/>
    </source>
</evidence>
<dbReference type="SMART" id="SM01074">
    <property type="entry name" value="Cdc6_C"/>
    <property type="match status" value="1"/>
</dbReference>
<dbReference type="InterPro" id="IPR050311">
    <property type="entry name" value="ORC1/CDC6"/>
</dbReference>
<dbReference type="Gene3D" id="1.10.8.60">
    <property type="match status" value="1"/>
</dbReference>
<dbReference type="AlphaFoldDB" id="A0A8J8B4S2"/>
<evidence type="ECO:0000313" key="9">
    <source>
        <dbReference type="Proteomes" id="UP000730161"/>
    </source>
</evidence>
<proteinExistence type="inferred from homology"/>